<evidence type="ECO:0000313" key="2">
    <source>
        <dbReference type="EMBL" id="ETN00654.1"/>
    </source>
</evidence>
<dbReference type="AlphaFoldDB" id="W2PK80"/>
<evidence type="ECO:0000256" key="1">
    <source>
        <dbReference type="SAM" id="MobiDB-lite"/>
    </source>
</evidence>
<evidence type="ECO:0000313" key="3">
    <source>
        <dbReference type="Proteomes" id="UP000018817"/>
    </source>
</evidence>
<name>W2PK80_PHYN3</name>
<accession>W2PK80</accession>
<feature type="region of interest" description="Disordered" evidence="1">
    <location>
        <begin position="140"/>
        <end position="160"/>
    </location>
</feature>
<reference evidence="3" key="1">
    <citation type="submission" date="2011-12" db="EMBL/GenBank/DDBJ databases">
        <authorList>
            <consortium name="The Broad Institute Genome Sequencing Platform"/>
            <person name="Russ C."/>
            <person name="Tyler B."/>
            <person name="Panabieres F."/>
            <person name="Shan W."/>
            <person name="Tripathy S."/>
            <person name="Grunwald N."/>
            <person name="Machado M."/>
            <person name="Young S.K."/>
            <person name="Zeng Q."/>
            <person name="Gargeya S."/>
            <person name="Fitzgerald M."/>
            <person name="Haas B."/>
            <person name="Abouelleil A."/>
            <person name="Alvarado L."/>
            <person name="Arachchi H.M."/>
            <person name="Berlin A."/>
            <person name="Chapman S.B."/>
            <person name="Gearin G."/>
            <person name="Goldberg J."/>
            <person name="Griggs A."/>
            <person name="Gujja S."/>
            <person name="Hansen M."/>
            <person name="Heiman D."/>
            <person name="Howarth C."/>
            <person name="Larimer J."/>
            <person name="Lui A."/>
            <person name="MacDonald P.J.P."/>
            <person name="McCowen C."/>
            <person name="Montmayeur A."/>
            <person name="Murphy C."/>
            <person name="Neiman D."/>
            <person name="Pearson M."/>
            <person name="Priest M."/>
            <person name="Roberts A."/>
            <person name="Saif S."/>
            <person name="Shea T."/>
            <person name="Sisk P."/>
            <person name="Stolte C."/>
            <person name="Sykes S."/>
            <person name="Wortman J."/>
            <person name="Nusbaum C."/>
            <person name="Birren B."/>
        </authorList>
    </citation>
    <scope>NUCLEOTIDE SEQUENCE [LARGE SCALE GENOMIC DNA]</scope>
    <source>
        <strain evidence="3">INRA-310</strain>
    </source>
</reference>
<feature type="compositionally biased region" description="Basic and acidic residues" evidence="1">
    <location>
        <begin position="95"/>
        <end position="109"/>
    </location>
</feature>
<dbReference type="RefSeq" id="XP_008913975.1">
    <property type="nucleotide sequence ID" value="XM_008915727.1"/>
</dbReference>
<dbReference type="GeneID" id="20186802"/>
<gene>
    <name evidence="2" type="ORF">PPTG_17859</name>
</gene>
<sequence>MDEMMSVDSGVDAVMECMKADALKQDDGRARRYVCTVRPTLAMARFVRVAADAVCSGGDKDKGQRGTSMTHNVDVTKDESSGEGDGIAQTFTTINEERRAARRREREEAMEQLEVGRVVRSDEARVQVGGEPARVSLVQHRDAERKGVDNVEPMTDSLQL</sequence>
<organism evidence="2 3">
    <name type="scientific">Phytophthora nicotianae (strain INRA-310)</name>
    <name type="common">Phytophthora parasitica</name>
    <dbReference type="NCBI Taxonomy" id="761204"/>
    <lineage>
        <taxon>Eukaryota</taxon>
        <taxon>Sar</taxon>
        <taxon>Stramenopiles</taxon>
        <taxon>Oomycota</taxon>
        <taxon>Peronosporomycetes</taxon>
        <taxon>Peronosporales</taxon>
        <taxon>Peronosporaceae</taxon>
        <taxon>Phytophthora</taxon>
    </lineage>
</organism>
<dbReference type="Proteomes" id="UP000018817">
    <property type="component" value="Unassembled WGS sequence"/>
</dbReference>
<proteinExistence type="predicted"/>
<dbReference type="EMBL" id="KI669635">
    <property type="protein sequence ID" value="ETN00654.1"/>
    <property type="molecule type" value="Genomic_DNA"/>
</dbReference>
<protein>
    <submittedName>
        <fullName evidence="2">Uncharacterized protein</fullName>
    </submittedName>
</protein>
<dbReference type="VEuPathDB" id="FungiDB:PPTG_17859"/>
<reference evidence="2 3" key="2">
    <citation type="submission" date="2013-11" db="EMBL/GenBank/DDBJ databases">
        <title>The Genome Sequence of Phytophthora parasitica INRA-310.</title>
        <authorList>
            <consortium name="The Broad Institute Genomics Platform"/>
            <person name="Russ C."/>
            <person name="Tyler B."/>
            <person name="Panabieres F."/>
            <person name="Shan W."/>
            <person name="Tripathy S."/>
            <person name="Grunwald N."/>
            <person name="Machado M."/>
            <person name="Johnson C.S."/>
            <person name="Arredondo F."/>
            <person name="Hong C."/>
            <person name="Coffey M."/>
            <person name="Young S.K."/>
            <person name="Zeng Q."/>
            <person name="Gargeya S."/>
            <person name="Fitzgerald M."/>
            <person name="Abouelleil A."/>
            <person name="Alvarado L."/>
            <person name="Chapman S.B."/>
            <person name="Gainer-Dewar J."/>
            <person name="Goldberg J."/>
            <person name="Griggs A."/>
            <person name="Gujja S."/>
            <person name="Hansen M."/>
            <person name="Howarth C."/>
            <person name="Imamovic A."/>
            <person name="Ireland A."/>
            <person name="Larimer J."/>
            <person name="McCowan C."/>
            <person name="Murphy C."/>
            <person name="Pearson M."/>
            <person name="Poon T.W."/>
            <person name="Priest M."/>
            <person name="Roberts A."/>
            <person name="Saif S."/>
            <person name="Shea T."/>
            <person name="Sykes S."/>
            <person name="Wortman J."/>
            <person name="Nusbaum C."/>
            <person name="Birren B."/>
        </authorList>
    </citation>
    <scope>NUCLEOTIDE SEQUENCE [LARGE SCALE GENOMIC DNA]</scope>
    <source>
        <strain evidence="2 3">INRA-310</strain>
    </source>
</reference>
<feature type="region of interest" description="Disordered" evidence="1">
    <location>
        <begin position="56"/>
        <end position="110"/>
    </location>
</feature>
<feature type="compositionally biased region" description="Basic and acidic residues" evidence="1">
    <location>
        <begin position="140"/>
        <end position="149"/>
    </location>
</feature>